<sequence length="225" mass="24901">MLPRLLRTSTRPLARFAVSPVPVRHIHKMAPVPPADTRPIVISGPSGVGKGTLYKLLFTRHPDMFALSVSCTTRGPRPGEQNGVDYHFVTPESFESLVQEGGFLEHAQFGGNRYGTPKSEIQRNAEQGKVVVLDIEMEGVKQVKNTGVPARYVFISPPAPELETLEKRLSGRGTEKPESIAKRLAQAKNELEYSRTPGVHDVIIVNDDLETAYKQLEDFIFKPTA</sequence>
<dbReference type="AlphaFoldDB" id="A0A420Y0C9"/>
<dbReference type="PROSITE" id="PS50052">
    <property type="entry name" value="GUANYLATE_KINASE_2"/>
    <property type="match status" value="1"/>
</dbReference>
<dbReference type="GO" id="GO:0004385">
    <property type="term" value="F:GMP kinase activity"/>
    <property type="evidence" value="ECO:0007669"/>
    <property type="project" value="UniProtKB-EC"/>
</dbReference>
<evidence type="ECO:0000313" key="10">
    <source>
        <dbReference type="EMBL" id="RKU41385.1"/>
    </source>
</evidence>
<evidence type="ECO:0000256" key="5">
    <source>
        <dbReference type="ARBA" id="ARBA00022741"/>
    </source>
</evidence>
<dbReference type="SUPFAM" id="SSF52540">
    <property type="entry name" value="P-loop containing nucleoside triphosphate hydrolases"/>
    <property type="match status" value="1"/>
</dbReference>
<keyword evidence="7" id="KW-0067">ATP-binding</keyword>
<protein>
    <recommendedName>
        <fullName evidence="3">Guanylate kinase</fullName>
        <ecNumber evidence="2">2.7.4.8</ecNumber>
    </recommendedName>
    <alternativeName>
        <fullName evidence="8">GMP kinase</fullName>
    </alternativeName>
</protein>
<dbReference type="PROSITE" id="PS00856">
    <property type="entry name" value="GUANYLATE_KINASE_1"/>
    <property type="match status" value="1"/>
</dbReference>
<organism evidence="10 11">
    <name type="scientific">Coniochaeta pulveracea</name>
    <dbReference type="NCBI Taxonomy" id="177199"/>
    <lineage>
        <taxon>Eukaryota</taxon>
        <taxon>Fungi</taxon>
        <taxon>Dikarya</taxon>
        <taxon>Ascomycota</taxon>
        <taxon>Pezizomycotina</taxon>
        <taxon>Sordariomycetes</taxon>
        <taxon>Sordariomycetidae</taxon>
        <taxon>Coniochaetales</taxon>
        <taxon>Coniochaetaceae</taxon>
        <taxon>Coniochaeta</taxon>
    </lineage>
</organism>
<dbReference type="GO" id="GO:0005524">
    <property type="term" value="F:ATP binding"/>
    <property type="evidence" value="ECO:0007669"/>
    <property type="project" value="UniProtKB-KW"/>
</dbReference>
<evidence type="ECO:0000256" key="2">
    <source>
        <dbReference type="ARBA" id="ARBA00012961"/>
    </source>
</evidence>
<gene>
    <name evidence="10" type="ORF">DL546_004323</name>
</gene>
<dbReference type="NCBIfam" id="TIGR03263">
    <property type="entry name" value="guanyl_kin"/>
    <property type="match status" value="1"/>
</dbReference>
<evidence type="ECO:0000256" key="1">
    <source>
        <dbReference type="ARBA" id="ARBA00005790"/>
    </source>
</evidence>
<reference evidence="10 11" key="1">
    <citation type="submission" date="2018-08" db="EMBL/GenBank/DDBJ databases">
        <title>Draft genome of the lignicolous fungus Coniochaeta pulveracea.</title>
        <authorList>
            <person name="Borstlap C.J."/>
            <person name="De Witt R.N."/>
            <person name="Botha A."/>
            <person name="Volschenk H."/>
        </authorList>
    </citation>
    <scope>NUCLEOTIDE SEQUENCE [LARGE SCALE GENOMIC DNA]</scope>
    <source>
        <strain evidence="10 11">CAB683</strain>
    </source>
</reference>
<dbReference type="InterPro" id="IPR027417">
    <property type="entry name" value="P-loop_NTPase"/>
</dbReference>
<dbReference type="CDD" id="cd00071">
    <property type="entry name" value="GMPK"/>
    <property type="match status" value="1"/>
</dbReference>
<dbReference type="FunFam" id="3.40.50.300:FF:000776">
    <property type="entry name" value="Guanylate kinase 2"/>
    <property type="match status" value="1"/>
</dbReference>
<evidence type="ECO:0000256" key="4">
    <source>
        <dbReference type="ARBA" id="ARBA00022679"/>
    </source>
</evidence>
<feature type="domain" description="Guanylate kinase-like" evidence="9">
    <location>
        <begin position="37"/>
        <end position="221"/>
    </location>
</feature>
<dbReference type="Gene3D" id="3.40.50.300">
    <property type="entry name" value="P-loop containing nucleotide triphosphate hydrolases"/>
    <property type="match status" value="1"/>
</dbReference>
<evidence type="ECO:0000256" key="7">
    <source>
        <dbReference type="ARBA" id="ARBA00022840"/>
    </source>
</evidence>
<evidence type="ECO:0000256" key="8">
    <source>
        <dbReference type="ARBA" id="ARBA00030128"/>
    </source>
</evidence>
<keyword evidence="4" id="KW-0808">Transferase</keyword>
<dbReference type="Pfam" id="PF00625">
    <property type="entry name" value="Guanylate_kin"/>
    <property type="match status" value="1"/>
</dbReference>
<evidence type="ECO:0000256" key="3">
    <source>
        <dbReference type="ARBA" id="ARBA00016296"/>
    </source>
</evidence>
<dbReference type="EMBL" id="QVQW01000076">
    <property type="protein sequence ID" value="RKU41385.1"/>
    <property type="molecule type" value="Genomic_DNA"/>
</dbReference>
<comment type="similarity">
    <text evidence="1">Belongs to the guanylate kinase family.</text>
</comment>
<evidence type="ECO:0000313" key="11">
    <source>
        <dbReference type="Proteomes" id="UP000275385"/>
    </source>
</evidence>
<evidence type="ECO:0000256" key="6">
    <source>
        <dbReference type="ARBA" id="ARBA00022777"/>
    </source>
</evidence>
<dbReference type="InterPro" id="IPR008144">
    <property type="entry name" value="Guanylate_kin-like_dom"/>
</dbReference>
<keyword evidence="11" id="KW-1185">Reference proteome</keyword>
<dbReference type="PANTHER" id="PTHR23117:SF13">
    <property type="entry name" value="GUANYLATE KINASE"/>
    <property type="match status" value="1"/>
</dbReference>
<dbReference type="STRING" id="177199.A0A420Y0C9"/>
<dbReference type="FunFam" id="3.30.63.10:FF:000002">
    <property type="entry name" value="Guanylate kinase 1"/>
    <property type="match status" value="1"/>
</dbReference>
<dbReference type="OrthoDB" id="6334211at2759"/>
<evidence type="ECO:0000259" key="9">
    <source>
        <dbReference type="PROSITE" id="PS50052"/>
    </source>
</evidence>
<dbReference type="EC" id="2.7.4.8" evidence="2"/>
<dbReference type="SMART" id="SM00072">
    <property type="entry name" value="GuKc"/>
    <property type="match status" value="1"/>
</dbReference>
<dbReference type="InterPro" id="IPR017665">
    <property type="entry name" value="Guanylate_kinase"/>
</dbReference>
<dbReference type="InterPro" id="IPR020590">
    <property type="entry name" value="Guanylate_kinase_CS"/>
</dbReference>
<dbReference type="PANTHER" id="PTHR23117">
    <property type="entry name" value="GUANYLATE KINASE-RELATED"/>
    <property type="match status" value="1"/>
</dbReference>
<dbReference type="Proteomes" id="UP000275385">
    <property type="component" value="Unassembled WGS sequence"/>
</dbReference>
<proteinExistence type="inferred from homology"/>
<keyword evidence="6" id="KW-0418">Kinase</keyword>
<dbReference type="GO" id="GO:0005829">
    <property type="term" value="C:cytosol"/>
    <property type="evidence" value="ECO:0007669"/>
    <property type="project" value="TreeGrafter"/>
</dbReference>
<keyword evidence="5" id="KW-0547">Nucleotide-binding</keyword>
<comment type="caution">
    <text evidence="10">The sequence shown here is derived from an EMBL/GenBank/DDBJ whole genome shotgun (WGS) entry which is preliminary data.</text>
</comment>
<accession>A0A420Y0C9</accession>
<name>A0A420Y0C9_9PEZI</name>
<dbReference type="InterPro" id="IPR008145">
    <property type="entry name" value="GK/Ca_channel_bsu"/>
</dbReference>